<reference evidence="2 3" key="1">
    <citation type="journal article" date="2023" name="Sci. Data">
        <title>Genome assembly of the Korean intertidal mud-creeper Batillaria attramentaria.</title>
        <authorList>
            <person name="Patra A.K."/>
            <person name="Ho P.T."/>
            <person name="Jun S."/>
            <person name="Lee S.J."/>
            <person name="Kim Y."/>
            <person name="Won Y.J."/>
        </authorList>
    </citation>
    <scope>NUCLEOTIDE SEQUENCE [LARGE SCALE GENOMIC DNA]</scope>
    <source>
        <strain evidence="2">Wonlab-2016</strain>
    </source>
</reference>
<evidence type="ECO:0000256" key="1">
    <source>
        <dbReference type="SAM" id="MobiDB-lite"/>
    </source>
</evidence>
<evidence type="ECO:0000313" key="3">
    <source>
        <dbReference type="Proteomes" id="UP001519460"/>
    </source>
</evidence>
<comment type="caution">
    <text evidence="2">The sequence shown here is derived from an EMBL/GenBank/DDBJ whole genome shotgun (WGS) entry which is preliminary data.</text>
</comment>
<feature type="region of interest" description="Disordered" evidence="1">
    <location>
        <begin position="38"/>
        <end position="77"/>
    </location>
</feature>
<feature type="compositionally biased region" description="Basic and acidic residues" evidence="1">
    <location>
        <begin position="58"/>
        <end position="68"/>
    </location>
</feature>
<keyword evidence="3" id="KW-1185">Reference proteome</keyword>
<dbReference type="Proteomes" id="UP001519460">
    <property type="component" value="Unassembled WGS sequence"/>
</dbReference>
<organism evidence="2 3">
    <name type="scientific">Batillaria attramentaria</name>
    <dbReference type="NCBI Taxonomy" id="370345"/>
    <lineage>
        <taxon>Eukaryota</taxon>
        <taxon>Metazoa</taxon>
        <taxon>Spiralia</taxon>
        <taxon>Lophotrochozoa</taxon>
        <taxon>Mollusca</taxon>
        <taxon>Gastropoda</taxon>
        <taxon>Caenogastropoda</taxon>
        <taxon>Sorbeoconcha</taxon>
        <taxon>Cerithioidea</taxon>
        <taxon>Batillariidae</taxon>
        <taxon>Batillaria</taxon>
    </lineage>
</organism>
<dbReference type="AlphaFoldDB" id="A0ABD0KRF0"/>
<sequence length="102" mass="11212">MGKLAKASVKAGIIVTSPRQKFWQNKSDLETRRGCLGDTQHLQQRRTQQNKSASGSRGIRDETQERGRASRPPGAGGFLDGALAVEKNKFPMIWVDACDLEA</sequence>
<proteinExistence type="predicted"/>
<name>A0ABD0KRF0_9CAEN</name>
<feature type="compositionally biased region" description="Polar residues" evidence="1">
    <location>
        <begin position="40"/>
        <end position="55"/>
    </location>
</feature>
<accession>A0ABD0KRF0</accession>
<evidence type="ECO:0000313" key="2">
    <source>
        <dbReference type="EMBL" id="KAK7489691.1"/>
    </source>
</evidence>
<protein>
    <submittedName>
        <fullName evidence="2">Uncharacterized protein</fullName>
    </submittedName>
</protein>
<dbReference type="EMBL" id="JACVVK020000135">
    <property type="protein sequence ID" value="KAK7489691.1"/>
    <property type="molecule type" value="Genomic_DNA"/>
</dbReference>
<gene>
    <name evidence="2" type="ORF">BaRGS_00019086</name>
</gene>